<comment type="similarity">
    <text evidence="2">Belongs to the multi antimicrobial extrusion (MATE) (TC 2.A.66.1) family. MepA subfamily.</text>
</comment>
<feature type="transmembrane region" description="Helical" evidence="10">
    <location>
        <begin position="320"/>
        <end position="341"/>
    </location>
</feature>
<dbReference type="GO" id="GO:0046677">
    <property type="term" value="P:response to antibiotic"/>
    <property type="evidence" value="ECO:0007669"/>
    <property type="project" value="UniProtKB-KW"/>
</dbReference>
<reference evidence="11" key="1">
    <citation type="submission" date="2023-07" db="EMBL/GenBank/DDBJ databases">
        <title>Genomic Encyclopedia of Type Strains, Phase IV (KMG-IV): sequencing the most valuable type-strain genomes for metagenomic binning, comparative biology and taxonomic classification.</title>
        <authorList>
            <person name="Goeker M."/>
        </authorList>
    </citation>
    <scope>NUCLEOTIDE SEQUENCE</scope>
    <source>
        <strain evidence="11">DSM 19659</strain>
    </source>
</reference>
<feature type="transmembrane region" description="Helical" evidence="10">
    <location>
        <begin position="136"/>
        <end position="155"/>
    </location>
</feature>
<evidence type="ECO:0000256" key="1">
    <source>
        <dbReference type="ARBA" id="ARBA00004651"/>
    </source>
</evidence>
<feature type="transmembrane region" description="Helical" evidence="10">
    <location>
        <begin position="236"/>
        <end position="260"/>
    </location>
</feature>
<organism evidence="11 12">
    <name type="scientific">Moryella indoligenes</name>
    <dbReference type="NCBI Taxonomy" id="371674"/>
    <lineage>
        <taxon>Bacteria</taxon>
        <taxon>Bacillati</taxon>
        <taxon>Bacillota</taxon>
        <taxon>Clostridia</taxon>
        <taxon>Lachnospirales</taxon>
        <taxon>Lachnospiraceae</taxon>
        <taxon>Moryella</taxon>
    </lineage>
</organism>
<evidence type="ECO:0000256" key="2">
    <source>
        <dbReference type="ARBA" id="ARBA00008417"/>
    </source>
</evidence>
<dbReference type="PIRSF" id="PIRSF006603">
    <property type="entry name" value="DinF"/>
    <property type="match status" value="1"/>
</dbReference>
<protein>
    <recommendedName>
        <fullName evidence="3">Multidrug export protein MepA</fullName>
    </recommendedName>
</protein>
<evidence type="ECO:0000256" key="4">
    <source>
        <dbReference type="ARBA" id="ARBA00022448"/>
    </source>
</evidence>
<sequence>MKQIDFENGRTRDNVLKASLPMLVAQILSLLYSIVDRIYIGRIEGVGTLALSGIGLCFPAVILITAFANLYGFGGAPLCAMERGRHKYKQAELIMNSSFFMLLLLGILLTALGELFSRPLLLAFGASQQSLPYAESYLRIYLLGTIPFMLSTGLNPYINAQGFALTGMLTVLTGALANILLDPLFIFGLHLGIRGAATATVLSQLLSMCVALFFLRSDTAELKLRLLRPSELRPALIREITALGTANFIMLFTNSLVAVACNHMLSRFGGDIQVSVYAIISSVRQMLEVPLFAVANGAGPVMSYNYGARRDRRLKEAIRLITIWGLGYTLVVWVLVLRFPASFIRLFSPDWKLIQAAIPALHIYFFAFIFQVFQFGAQSVFKSLNMKYRAIFFSLFRKIVLVLPLSLLLPYVGGLGSAGVYMAEPVSNVLGGLASFTTMMLTVYLKPDREGIA</sequence>
<feature type="transmembrane region" description="Helical" evidence="10">
    <location>
        <begin position="425"/>
        <end position="445"/>
    </location>
</feature>
<evidence type="ECO:0000256" key="8">
    <source>
        <dbReference type="ARBA" id="ARBA00023136"/>
    </source>
</evidence>
<evidence type="ECO:0000313" key="12">
    <source>
        <dbReference type="Proteomes" id="UP001241537"/>
    </source>
</evidence>
<dbReference type="GO" id="GO:0005886">
    <property type="term" value="C:plasma membrane"/>
    <property type="evidence" value="ECO:0007669"/>
    <property type="project" value="UniProtKB-SubCell"/>
</dbReference>
<feature type="transmembrane region" description="Helical" evidence="10">
    <location>
        <begin position="353"/>
        <end position="375"/>
    </location>
</feature>
<feature type="transmembrane region" description="Helical" evidence="10">
    <location>
        <begin position="193"/>
        <end position="215"/>
    </location>
</feature>
<dbReference type="InterPro" id="IPR048279">
    <property type="entry name" value="MdtK-like"/>
</dbReference>
<dbReference type="GO" id="GO:0015297">
    <property type="term" value="F:antiporter activity"/>
    <property type="evidence" value="ECO:0007669"/>
    <property type="project" value="InterPro"/>
</dbReference>
<keyword evidence="6 10" id="KW-0812">Transmembrane</keyword>
<dbReference type="Proteomes" id="UP001241537">
    <property type="component" value="Unassembled WGS sequence"/>
</dbReference>
<keyword evidence="5" id="KW-1003">Cell membrane</keyword>
<keyword evidence="4" id="KW-0813">Transport</keyword>
<evidence type="ECO:0000313" key="11">
    <source>
        <dbReference type="EMBL" id="MDQ0152177.1"/>
    </source>
</evidence>
<dbReference type="AlphaFoldDB" id="A0AAE3V9D2"/>
<dbReference type="Pfam" id="PF01554">
    <property type="entry name" value="MatE"/>
    <property type="match status" value="2"/>
</dbReference>
<dbReference type="CDD" id="cd13143">
    <property type="entry name" value="MATE_MepA_like"/>
    <property type="match status" value="1"/>
</dbReference>
<dbReference type="PANTHER" id="PTHR43823:SF3">
    <property type="entry name" value="MULTIDRUG EXPORT PROTEIN MEPA"/>
    <property type="match status" value="1"/>
</dbReference>
<keyword evidence="9" id="KW-0046">Antibiotic resistance</keyword>
<gene>
    <name evidence="11" type="ORF">J2S20_000862</name>
</gene>
<feature type="transmembrane region" description="Helical" evidence="10">
    <location>
        <begin position="289"/>
        <end position="308"/>
    </location>
</feature>
<evidence type="ECO:0000256" key="9">
    <source>
        <dbReference type="ARBA" id="ARBA00023251"/>
    </source>
</evidence>
<accession>A0AAE3V9D2</accession>
<comment type="caution">
    <text evidence="11">The sequence shown here is derived from an EMBL/GenBank/DDBJ whole genome shotgun (WGS) entry which is preliminary data.</text>
</comment>
<dbReference type="InterPro" id="IPR051327">
    <property type="entry name" value="MATE_MepA_subfamily"/>
</dbReference>
<feature type="transmembrane region" description="Helical" evidence="10">
    <location>
        <begin position="20"/>
        <end position="40"/>
    </location>
</feature>
<dbReference type="InterPro" id="IPR045070">
    <property type="entry name" value="MATE_MepA-like"/>
</dbReference>
<proteinExistence type="inferred from homology"/>
<evidence type="ECO:0000256" key="10">
    <source>
        <dbReference type="SAM" id="Phobius"/>
    </source>
</evidence>
<keyword evidence="8 10" id="KW-0472">Membrane</keyword>
<evidence type="ECO:0000256" key="3">
    <source>
        <dbReference type="ARBA" id="ARBA00022106"/>
    </source>
</evidence>
<dbReference type="PANTHER" id="PTHR43823">
    <property type="entry name" value="SPORULATION PROTEIN YKVU"/>
    <property type="match status" value="1"/>
</dbReference>
<feature type="transmembrane region" description="Helical" evidence="10">
    <location>
        <begin position="46"/>
        <end position="72"/>
    </location>
</feature>
<dbReference type="InterPro" id="IPR002528">
    <property type="entry name" value="MATE_fam"/>
</dbReference>
<feature type="transmembrane region" description="Helical" evidence="10">
    <location>
        <begin position="395"/>
        <end position="413"/>
    </location>
</feature>
<dbReference type="NCBIfam" id="TIGR00797">
    <property type="entry name" value="matE"/>
    <property type="match status" value="1"/>
</dbReference>
<evidence type="ECO:0000256" key="6">
    <source>
        <dbReference type="ARBA" id="ARBA00022692"/>
    </source>
</evidence>
<dbReference type="GO" id="GO:0042910">
    <property type="term" value="F:xenobiotic transmembrane transporter activity"/>
    <property type="evidence" value="ECO:0007669"/>
    <property type="project" value="InterPro"/>
</dbReference>
<keyword evidence="7 10" id="KW-1133">Transmembrane helix</keyword>
<dbReference type="RefSeq" id="WP_307253580.1">
    <property type="nucleotide sequence ID" value="NZ_JAUSTO010000004.1"/>
</dbReference>
<keyword evidence="12" id="KW-1185">Reference proteome</keyword>
<name>A0AAE3V9D2_9FIRM</name>
<feature type="transmembrane region" description="Helical" evidence="10">
    <location>
        <begin position="93"/>
        <end position="116"/>
    </location>
</feature>
<evidence type="ECO:0000256" key="5">
    <source>
        <dbReference type="ARBA" id="ARBA00022475"/>
    </source>
</evidence>
<feature type="transmembrane region" description="Helical" evidence="10">
    <location>
        <begin position="162"/>
        <end position="181"/>
    </location>
</feature>
<dbReference type="EMBL" id="JAUSTO010000004">
    <property type="protein sequence ID" value="MDQ0152177.1"/>
    <property type="molecule type" value="Genomic_DNA"/>
</dbReference>
<evidence type="ECO:0000256" key="7">
    <source>
        <dbReference type="ARBA" id="ARBA00022989"/>
    </source>
</evidence>
<comment type="subcellular location">
    <subcellularLocation>
        <location evidence="1">Cell membrane</location>
        <topology evidence="1">Multi-pass membrane protein</topology>
    </subcellularLocation>
</comment>